<evidence type="ECO:0000313" key="9">
    <source>
        <dbReference type="Proteomes" id="UP001174932"/>
    </source>
</evidence>
<evidence type="ECO:0000256" key="7">
    <source>
        <dbReference type="ARBA" id="ARBA00033311"/>
    </source>
</evidence>
<name>A0ABT8YFK1_9HYPH</name>
<sequence>MSGRFEIVQEPMEGLKLLRRKRFGDERGYLSRLFDAEDMSDLGWRGGVFQINETVTKRAGTVRGMHYQHPPFAEAKLVTCLAGRVEDVVVDIRAGSPTFLKHFSVELSDDNALSLLIPEGFAHGFQTRVDDVRMIYAHSAPYRPEAEGGLHPLDPALAIAWPIAIEALSDRDRSHAPLEFDFPGVVL</sequence>
<comment type="catalytic activity">
    <reaction evidence="1">
        <text>dTDP-4-dehydro-6-deoxy-alpha-D-glucose = dTDP-4-dehydro-beta-L-rhamnose</text>
        <dbReference type="Rhea" id="RHEA:16969"/>
        <dbReference type="ChEBI" id="CHEBI:57649"/>
        <dbReference type="ChEBI" id="CHEBI:62830"/>
        <dbReference type="EC" id="5.1.3.13"/>
    </reaction>
</comment>
<dbReference type="InterPro" id="IPR014710">
    <property type="entry name" value="RmlC-like_jellyroll"/>
</dbReference>
<evidence type="ECO:0000256" key="5">
    <source>
        <dbReference type="ARBA" id="ARBA00029758"/>
    </source>
</evidence>
<evidence type="ECO:0000313" key="8">
    <source>
        <dbReference type="EMBL" id="MDO6962475.1"/>
    </source>
</evidence>
<dbReference type="RefSeq" id="WP_304374308.1">
    <property type="nucleotide sequence ID" value="NZ_JAUOZU010000001.1"/>
</dbReference>
<dbReference type="InterPro" id="IPR011051">
    <property type="entry name" value="RmlC_Cupin_sf"/>
</dbReference>
<dbReference type="InterPro" id="IPR000888">
    <property type="entry name" value="RmlC-like"/>
</dbReference>
<gene>
    <name evidence="8" type="primary">rfbC</name>
    <name evidence="8" type="ORF">Q4481_00820</name>
</gene>
<proteinExistence type="predicted"/>
<dbReference type="SUPFAM" id="SSF51182">
    <property type="entry name" value="RmlC-like cupins"/>
    <property type="match status" value="1"/>
</dbReference>
<dbReference type="EMBL" id="JAUOZU010000001">
    <property type="protein sequence ID" value="MDO6962475.1"/>
    <property type="molecule type" value="Genomic_DNA"/>
</dbReference>
<dbReference type="Pfam" id="PF00908">
    <property type="entry name" value="dTDP_sugar_isom"/>
    <property type="match status" value="1"/>
</dbReference>
<protein>
    <recommendedName>
        <fullName evidence="4">dTDP-4-dehydrorhamnose 3,5-epimerase</fullName>
        <ecNumber evidence="3">5.1.3.13</ecNumber>
    </recommendedName>
    <alternativeName>
        <fullName evidence="6">Thymidine diphospho-4-keto-rhamnose 3,5-epimerase</fullName>
    </alternativeName>
    <alternativeName>
        <fullName evidence="5">dTDP-4-keto-6-deoxyglucose 3,5-epimerase</fullName>
    </alternativeName>
    <alternativeName>
        <fullName evidence="7">dTDP-6-deoxy-D-xylo-4-hexulose 3,5-epimerase</fullName>
    </alternativeName>
</protein>
<dbReference type="EC" id="5.1.3.13" evidence="3"/>
<dbReference type="Gene3D" id="2.60.120.10">
    <property type="entry name" value="Jelly Rolls"/>
    <property type="match status" value="1"/>
</dbReference>
<evidence type="ECO:0000256" key="1">
    <source>
        <dbReference type="ARBA" id="ARBA00001298"/>
    </source>
</evidence>
<evidence type="ECO:0000256" key="3">
    <source>
        <dbReference type="ARBA" id="ARBA00012098"/>
    </source>
</evidence>
<reference evidence="8" key="2">
    <citation type="submission" date="2023-07" db="EMBL/GenBank/DDBJ databases">
        <authorList>
            <person name="Shen H."/>
        </authorList>
    </citation>
    <scope>NUCLEOTIDE SEQUENCE</scope>
    <source>
        <strain evidence="8">TNR-22</strain>
    </source>
</reference>
<organism evidence="8 9">
    <name type="scientific">Rhizobium alvei</name>
    <dbReference type="NCBI Taxonomy" id="1132659"/>
    <lineage>
        <taxon>Bacteria</taxon>
        <taxon>Pseudomonadati</taxon>
        <taxon>Pseudomonadota</taxon>
        <taxon>Alphaproteobacteria</taxon>
        <taxon>Hyphomicrobiales</taxon>
        <taxon>Rhizobiaceae</taxon>
        <taxon>Rhizobium/Agrobacterium group</taxon>
        <taxon>Rhizobium</taxon>
    </lineage>
</organism>
<dbReference type="PANTHER" id="PTHR21047:SF2">
    <property type="entry name" value="THYMIDINE DIPHOSPHO-4-KETO-RHAMNOSE 3,5-EPIMERASE"/>
    <property type="match status" value="1"/>
</dbReference>
<keyword evidence="8" id="KW-0413">Isomerase</keyword>
<accession>A0ABT8YFK1</accession>
<reference evidence="8" key="1">
    <citation type="journal article" date="2015" name="Int. J. Syst. Evol. Microbiol.">
        <title>Rhizobium alvei sp. nov., isolated from a freshwater river.</title>
        <authorList>
            <person name="Sheu S.Y."/>
            <person name="Huang H.W."/>
            <person name="Young C.C."/>
            <person name="Chen W.M."/>
        </authorList>
    </citation>
    <scope>NUCLEOTIDE SEQUENCE</scope>
    <source>
        <strain evidence="8">TNR-22</strain>
    </source>
</reference>
<evidence type="ECO:0000256" key="4">
    <source>
        <dbReference type="ARBA" id="ARBA00019595"/>
    </source>
</evidence>
<evidence type="ECO:0000256" key="6">
    <source>
        <dbReference type="ARBA" id="ARBA00031424"/>
    </source>
</evidence>
<dbReference type="GO" id="GO:0008830">
    <property type="term" value="F:dTDP-4-dehydrorhamnose 3,5-epimerase activity"/>
    <property type="evidence" value="ECO:0007669"/>
    <property type="project" value="UniProtKB-EC"/>
</dbReference>
<comment type="function">
    <text evidence="2">Catalyzes the epimerization of the C3' and C5'positions of dTDP-6-deoxy-D-xylo-4-hexulose, forming dTDP-6-deoxy-L-lyxo-4-hexulose.</text>
</comment>
<keyword evidence="9" id="KW-1185">Reference proteome</keyword>
<comment type="caution">
    <text evidence="8">The sequence shown here is derived from an EMBL/GenBank/DDBJ whole genome shotgun (WGS) entry which is preliminary data.</text>
</comment>
<dbReference type="CDD" id="cd00438">
    <property type="entry name" value="cupin_RmlC"/>
    <property type="match status" value="1"/>
</dbReference>
<dbReference type="PANTHER" id="PTHR21047">
    <property type="entry name" value="DTDP-6-DEOXY-D-GLUCOSE-3,5 EPIMERASE"/>
    <property type="match status" value="1"/>
</dbReference>
<dbReference type="Proteomes" id="UP001174932">
    <property type="component" value="Unassembled WGS sequence"/>
</dbReference>
<evidence type="ECO:0000256" key="2">
    <source>
        <dbReference type="ARBA" id="ARBA00001997"/>
    </source>
</evidence>